<dbReference type="AlphaFoldDB" id="A0A0N1I728"/>
<feature type="compositionally biased region" description="Pro residues" evidence="1">
    <location>
        <begin position="203"/>
        <end position="214"/>
    </location>
</feature>
<feature type="region of interest" description="Disordered" evidence="1">
    <location>
        <begin position="484"/>
        <end position="510"/>
    </location>
</feature>
<evidence type="ECO:0000313" key="2">
    <source>
        <dbReference type="EMBL" id="KPI89205.1"/>
    </source>
</evidence>
<feature type="region of interest" description="Disordered" evidence="1">
    <location>
        <begin position="804"/>
        <end position="835"/>
    </location>
</feature>
<feature type="region of interest" description="Disordered" evidence="1">
    <location>
        <begin position="720"/>
        <end position="748"/>
    </location>
</feature>
<feature type="compositionally biased region" description="Acidic residues" evidence="1">
    <location>
        <begin position="300"/>
        <end position="310"/>
    </location>
</feature>
<dbReference type="EMBL" id="LJSK01000029">
    <property type="protein sequence ID" value="KPI89205.1"/>
    <property type="molecule type" value="Genomic_DNA"/>
</dbReference>
<feature type="region of interest" description="Disordered" evidence="1">
    <location>
        <begin position="407"/>
        <end position="427"/>
    </location>
</feature>
<comment type="caution">
    <text evidence="2">The sequence shown here is derived from an EMBL/GenBank/DDBJ whole genome shotgun (WGS) entry which is preliminary data.</text>
</comment>
<gene>
    <name evidence="2" type="ORF">ABL78_1698</name>
</gene>
<feature type="compositionally biased region" description="Basic and acidic residues" evidence="1">
    <location>
        <begin position="492"/>
        <end position="506"/>
    </location>
</feature>
<feature type="compositionally biased region" description="Basic and acidic residues" evidence="1">
    <location>
        <begin position="560"/>
        <end position="575"/>
    </location>
</feature>
<protein>
    <submittedName>
        <fullName evidence="2">Uncharacterized protein</fullName>
    </submittedName>
</protein>
<feature type="region of interest" description="Disordered" evidence="1">
    <location>
        <begin position="325"/>
        <end position="351"/>
    </location>
</feature>
<feature type="region of interest" description="Disordered" evidence="1">
    <location>
        <begin position="249"/>
        <end position="310"/>
    </location>
</feature>
<dbReference type="OMA" id="VQAPLCP"/>
<evidence type="ECO:0000313" key="3">
    <source>
        <dbReference type="Proteomes" id="UP000038009"/>
    </source>
</evidence>
<dbReference type="VEuPathDB" id="TriTrypDB:Lsey_0029_0250"/>
<dbReference type="OrthoDB" id="267435at2759"/>
<reference evidence="2 3" key="1">
    <citation type="journal article" date="2015" name="PLoS Pathog.">
        <title>Leptomonas seymouri: Adaptations to the Dixenous Life Cycle Analyzed by Genome Sequencing, Transcriptome Profiling and Co-infection with Leishmania donovani.</title>
        <authorList>
            <person name="Kraeva N."/>
            <person name="Butenko A."/>
            <person name="Hlavacova J."/>
            <person name="Kostygov A."/>
            <person name="Myskova J."/>
            <person name="Grybchuk D."/>
            <person name="Lestinova T."/>
            <person name="Votypka J."/>
            <person name="Volf P."/>
            <person name="Opperdoes F."/>
            <person name="Flegontov P."/>
            <person name="Lukes J."/>
            <person name="Yurchenko V."/>
        </authorList>
    </citation>
    <scope>NUCLEOTIDE SEQUENCE [LARGE SCALE GENOMIC DNA]</scope>
    <source>
        <strain evidence="2 3">ATCC 30220</strain>
    </source>
</reference>
<evidence type="ECO:0000256" key="1">
    <source>
        <dbReference type="SAM" id="MobiDB-lite"/>
    </source>
</evidence>
<organism evidence="2 3">
    <name type="scientific">Leptomonas seymouri</name>
    <dbReference type="NCBI Taxonomy" id="5684"/>
    <lineage>
        <taxon>Eukaryota</taxon>
        <taxon>Discoba</taxon>
        <taxon>Euglenozoa</taxon>
        <taxon>Kinetoplastea</taxon>
        <taxon>Metakinetoplastina</taxon>
        <taxon>Trypanosomatida</taxon>
        <taxon>Trypanosomatidae</taxon>
        <taxon>Leishmaniinae</taxon>
        <taxon>Leptomonas</taxon>
    </lineage>
</organism>
<feature type="compositionally biased region" description="Low complexity" evidence="1">
    <location>
        <begin position="257"/>
        <end position="276"/>
    </location>
</feature>
<keyword evidence="3" id="KW-1185">Reference proteome</keyword>
<sequence>MLHAPHHTDDDEARLPTCAEQLQDLAQSLPQHIEHTVLPRISEETASSAADLSAQVEGTRQLLLQSAVLRRSAVLAPILKQQLVRSASRLQRRRAQLVQVLQRHTRGWQASASSFSHDRSTAVDKQSALSELRFVWHALEAEMYEEEKLAYIVQTPLCPSTATLTSFLAAAVTQKGLHRRVLAQVEGGEVSPGVRKTAGRGRPPTPLSTSPSPPSLVEGTSESVDAIEEALHLLLHHVGLGIKTSDPASAAAKRKTGSVSGSASPRPASPSAEVSSGPMRSVGGRLASVHCESRGSPCDVDGDSDAEDDEEVQLLQWTAEEDAHLHDPLPVSSPPQQEGQEQRHSLKASSSLSGPWLRVPGIVSLRQFCADLPWVVDVAEQRYAEAREGKKHSGSGEVGYFSCHVQPDEGGAEGAHAASRGQRPPSLPPTVLGPLGCVFLPALATGSDDGSDCHVASATSPPSSPNSRVESTIARAMRYAAAAGSSVLPSNEGRHASASAHERESARFGSGAQADERTVLARALAQFFFLAVHEAWKDVEAAALIPLYTAPAHEGSASSHRGDDDAKDEEKRQAGDEEEAVSSFLEVMRVRYAVELAAQVVAARQAVELLLDSEDGVVFDGARLLSLSLNSAERAGAEQRGDGMLHGRGAASSTSSVFSCTVLTLPGLEEIFYVVAYCIGAAMLRGAAAAMSLRDSTEATGGSRLQRGEQQLVIDVDAQEEAASGGVASSPYALDSTNEEDGAAQQQASLHAWAAGFEEWFLSPPAPRSPNARGSPLSASPSLASLFRLWVYLWRFVLAVQPPNAAADHDGDQPTRQQPPGKGPRRRNNGSATPTQLLLSLRTARRWMEKVVDASLLHGLAVSGVMCSAASPVPPHLCLTSFWSPSETERVVRLTTLQARQALQRAADADASA</sequence>
<dbReference type="Proteomes" id="UP000038009">
    <property type="component" value="Unassembled WGS sequence"/>
</dbReference>
<proteinExistence type="predicted"/>
<accession>A0A0N1I728</accession>
<feature type="region of interest" description="Disordered" evidence="1">
    <location>
        <begin position="450"/>
        <end position="470"/>
    </location>
</feature>
<feature type="region of interest" description="Disordered" evidence="1">
    <location>
        <begin position="188"/>
        <end position="221"/>
    </location>
</feature>
<feature type="region of interest" description="Disordered" evidence="1">
    <location>
        <begin position="552"/>
        <end position="578"/>
    </location>
</feature>
<name>A0A0N1I728_LEPSE</name>